<keyword evidence="2" id="KW-1185">Reference proteome</keyword>
<evidence type="ECO:0000313" key="1">
    <source>
        <dbReference type="EMBL" id="TWU40535.1"/>
    </source>
</evidence>
<reference evidence="1 2" key="1">
    <citation type="submission" date="2019-02" db="EMBL/GenBank/DDBJ databases">
        <title>Deep-cultivation of Planctomycetes and their phenomic and genomic characterization uncovers novel biology.</title>
        <authorList>
            <person name="Wiegand S."/>
            <person name="Jogler M."/>
            <person name="Boedeker C."/>
            <person name="Pinto D."/>
            <person name="Vollmers J."/>
            <person name="Rivas-Marin E."/>
            <person name="Kohn T."/>
            <person name="Peeters S.H."/>
            <person name="Heuer A."/>
            <person name="Rast P."/>
            <person name="Oberbeckmann S."/>
            <person name="Bunk B."/>
            <person name="Jeske O."/>
            <person name="Meyerdierks A."/>
            <person name="Storesund J.E."/>
            <person name="Kallscheuer N."/>
            <person name="Luecker S."/>
            <person name="Lage O.M."/>
            <person name="Pohl T."/>
            <person name="Merkel B.J."/>
            <person name="Hornburger P."/>
            <person name="Mueller R.-W."/>
            <person name="Bruemmer F."/>
            <person name="Labrenz M."/>
            <person name="Spormann A.M."/>
            <person name="Op Den Camp H."/>
            <person name="Overmann J."/>
            <person name="Amann R."/>
            <person name="Jetten M.S.M."/>
            <person name="Mascher T."/>
            <person name="Medema M.H."/>
            <person name="Devos D.P."/>
            <person name="Kaster A.-K."/>
            <person name="Ovreas L."/>
            <person name="Rohde M."/>
            <person name="Galperin M.Y."/>
            <person name="Jogler C."/>
        </authorList>
    </citation>
    <scope>NUCLEOTIDE SEQUENCE [LARGE SCALE GENOMIC DNA]</scope>
    <source>
        <strain evidence="1 2">Poly41</strain>
    </source>
</reference>
<dbReference type="EMBL" id="SJPV01000002">
    <property type="protein sequence ID" value="TWU40535.1"/>
    <property type="molecule type" value="Genomic_DNA"/>
</dbReference>
<comment type="caution">
    <text evidence="1">The sequence shown here is derived from an EMBL/GenBank/DDBJ whole genome shotgun (WGS) entry which is preliminary data.</text>
</comment>
<organism evidence="1 2">
    <name type="scientific">Novipirellula artificiosorum</name>
    <dbReference type="NCBI Taxonomy" id="2528016"/>
    <lineage>
        <taxon>Bacteria</taxon>
        <taxon>Pseudomonadati</taxon>
        <taxon>Planctomycetota</taxon>
        <taxon>Planctomycetia</taxon>
        <taxon>Pirellulales</taxon>
        <taxon>Pirellulaceae</taxon>
        <taxon>Novipirellula</taxon>
    </lineage>
</organism>
<accession>A0A5C6DW04</accession>
<name>A0A5C6DW04_9BACT</name>
<evidence type="ECO:0000313" key="2">
    <source>
        <dbReference type="Proteomes" id="UP000319143"/>
    </source>
</evidence>
<dbReference type="AlphaFoldDB" id="A0A5C6DW04"/>
<sequence>MDSFCFVRQIFSDSMLCQDLQTAQTNTIGEHDAGLLSVRSERLLQYDA</sequence>
<protein>
    <submittedName>
        <fullName evidence="1">Uncharacterized protein</fullName>
    </submittedName>
</protein>
<gene>
    <name evidence="1" type="ORF">Poly41_13680</name>
</gene>
<proteinExistence type="predicted"/>
<dbReference type="Proteomes" id="UP000319143">
    <property type="component" value="Unassembled WGS sequence"/>
</dbReference>